<name>X1RXP2_9ZZZZ</name>
<sequence>MPQDVGASLTLNDASQPQVSSHYAINIPTVQIASIGAHEEPAILSLWVVG</sequence>
<accession>X1RXP2</accession>
<organism evidence="1">
    <name type="scientific">marine sediment metagenome</name>
    <dbReference type="NCBI Taxonomy" id="412755"/>
    <lineage>
        <taxon>unclassified sequences</taxon>
        <taxon>metagenomes</taxon>
        <taxon>ecological metagenomes</taxon>
    </lineage>
</organism>
<evidence type="ECO:0000313" key="1">
    <source>
        <dbReference type="EMBL" id="GAI60294.1"/>
    </source>
</evidence>
<protein>
    <submittedName>
        <fullName evidence="1">Uncharacterized protein</fullName>
    </submittedName>
</protein>
<proteinExistence type="predicted"/>
<dbReference type="AlphaFoldDB" id="X1RXP2"/>
<reference evidence="1" key="1">
    <citation type="journal article" date="2014" name="Front. Microbiol.">
        <title>High frequency of phylogenetically diverse reductive dehalogenase-homologous genes in deep subseafloor sedimentary metagenomes.</title>
        <authorList>
            <person name="Kawai M."/>
            <person name="Futagami T."/>
            <person name="Toyoda A."/>
            <person name="Takaki Y."/>
            <person name="Nishi S."/>
            <person name="Hori S."/>
            <person name="Arai W."/>
            <person name="Tsubouchi T."/>
            <person name="Morono Y."/>
            <person name="Uchiyama I."/>
            <person name="Ito T."/>
            <person name="Fujiyama A."/>
            <person name="Inagaki F."/>
            <person name="Takami H."/>
        </authorList>
    </citation>
    <scope>NUCLEOTIDE SEQUENCE</scope>
    <source>
        <strain evidence="1">Expedition CK06-06</strain>
    </source>
</reference>
<gene>
    <name evidence="1" type="ORF">S12H4_04693</name>
</gene>
<dbReference type="EMBL" id="BARW01001479">
    <property type="protein sequence ID" value="GAI60294.1"/>
    <property type="molecule type" value="Genomic_DNA"/>
</dbReference>
<comment type="caution">
    <text evidence="1">The sequence shown here is derived from an EMBL/GenBank/DDBJ whole genome shotgun (WGS) entry which is preliminary data.</text>
</comment>